<organism evidence="1 2">
    <name type="scientific">Lipomyces kononenkoae</name>
    <name type="common">Yeast</name>
    <dbReference type="NCBI Taxonomy" id="34357"/>
    <lineage>
        <taxon>Eukaryota</taxon>
        <taxon>Fungi</taxon>
        <taxon>Dikarya</taxon>
        <taxon>Ascomycota</taxon>
        <taxon>Saccharomycotina</taxon>
        <taxon>Lipomycetes</taxon>
        <taxon>Lipomycetales</taxon>
        <taxon>Lipomycetaceae</taxon>
        <taxon>Lipomyces</taxon>
    </lineage>
</organism>
<comment type="caution">
    <text evidence="1">The sequence shown here is derived from an EMBL/GenBank/DDBJ whole genome shotgun (WGS) entry which is preliminary data.</text>
</comment>
<dbReference type="EMBL" id="MU971346">
    <property type="protein sequence ID" value="KAK9239491.1"/>
    <property type="molecule type" value="Genomic_DNA"/>
</dbReference>
<protein>
    <submittedName>
        <fullName evidence="1">Flavinator of succinate dehydrogenase-domain-containing protein</fullName>
    </submittedName>
</protein>
<evidence type="ECO:0000313" key="1">
    <source>
        <dbReference type="EMBL" id="KAK9239491.1"/>
    </source>
</evidence>
<name>A0ACC3T6A4_LIPKO</name>
<accession>A0ACC3T6A4</accession>
<keyword evidence="2" id="KW-1185">Reference proteome</keyword>
<reference evidence="2" key="1">
    <citation type="journal article" date="2024" name="Front. Bioeng. Biotechnol.">
        <title>Genome-scale model development and genomic sequencing of the oleaginous clade Lipomyces.</title>
        <authorList>
            <person name="Czajka J.J."/>
            <person name="Han Y."/>
            <person name="Kim J."/>
            <person name="Mondo S.J."/>
            <person name="Hofstad B.A."/>
            <person name="Robles A."/>
            <person name="Haridas S."/>
            <person name="Riley R."/>
            <person name="LaButti K."/>
            <person name="Pangilinan J."/>
            <person name="Andreopoulos W."/>
            <person name="Lipzen A."/>
            <person name="Yan J."/>
            <person name="Wang M."/>
            <person name="Ng V."/>
            <person name="Grigoriev I.V."/>
            <person name="Spatafora J.W."/>
            <person name="Magnuson J.K."/>
            <person name="Baker S.E."/>
            <person name="Pomraning K.R."/>
        </authorList>
    </citation>
    <scope>NUCLEOTIDE SEQUENCE [LARGE SCALE GENOMIC DNA]</scope>
    <source>
        <strain evidence="2">CBS 7786</strain>
    </source>
</reference>
<evidence type="ECO:0000313" key="2">
    <source>
        <dbReference type="Proteomes" id="UP001433508"/>
    </source>
</evidence>
<gene>
    <name evidence="1" type="ORF">V1525DRAFT_398232</name>
</gene>
<dbReference type="Proteomes" id="UP001433508">
    <property type="component" value="Unassembled WGS sequence"/>
</dbReference>
<sequence length="164" mass="19544">MTLLRIWSFQLLAARPTARGAYWSIRSLAHRNFHGSYARHDEQSAKPSGPRDIQIQFKIEPLPRPGESIEHKRARLLYQSRKRGILETDLLLSRFAKTYLSSFNAEQLEEYDRFLDEYDWDIYYWVTDNPQRTIPEKWKDSEIFKLLKAQVQTQGKEILRMPDL</sequence>
<proteinExistence type="predicted"/>